<dbReference type="Proteomes" id="UP001244297">
    <property type="component" value="Unassembled WGS sequence"/>
</dbReference>
<comment type="caution">
    <text evidence="1">The sequence shown here is derived from an EMBL/GenBank/DDBJ whole genome shotgun (WGS) entry which is preliminary data.</text>
</comment>
<organism evidence="1 2">
    <name type="scientific">Methylobacterium longum</name>
    <dbReference type="NCBI Taxonomy" id="767694"/>
    <lineage>
        <taxon>Bacteria</taxon>
        <taxon>Pseudomonadati</taxon>
        <taxon>Pseudomonadota</taxon>
        <taxon>Alphaproteobacteria</taxon>
        <taxon>Hyphomicrobiales</taxon>
        <taxon>Methylobacteriaceae</taxon>
        <taxon>Methylobacterium</taxon>
    </lineage>
</organism>
<name>A0ABT8AK28_9HYPH</name>
<proteinExistence type="predicted"/>
<protein>
    <submittedName>
        <fullName evidence="1">Uncharacterized protein</fullName>
    </submittedName>
</protein>
<accession>A0ABT8AK28</accession>
<gene>
    <name evidence="1" type="ORF">QWZ18_05375</name>
</gene>
<sequence>MTVEITLGDIATCVDGPPDVSASKMPGPARVATLNKLVRQPLCEARRSSSTLDLQGR</sequence>
<evidence type="ECO:0000313" key="2">
    <source>
        <dbReference type="Proteomes" id="UP001244297"/>
    </source>
</evidence>
<evidence type="ECO:0000313" key="1">
    <source>
        <dbReference type="EMBL" id="MDN3570057.1"/>
    </source>
</evidence>
<keyword evidence="2" id="KW-1185">Reference proteome</keyword>
<dbReference type="EMBL" id="JAUFPT010000013">
    <property type="protein sequence ID" value="MDN3570057.1"/>
    <property type="molecule type" value="Genomic_DNA"/>
</dbReference>
<dbReference type="RefSeq" id="WP_238290477.1">
    <property type="nucleotide sequence ID" value="NZ_BPQS01000023.1"/>
</dbReference>
<reference evidence="2" key="1">
    <citation type="journal article" date="2019" name="Int. J. Syst. Evol. Microbiol.">
        <title>The Global Catalogue of Microorganisms (GCM) 10K type strain sequencing project: providing services to taxonomists for standard genome sequencing and annotation.</title>
        <authorList>
            <consortium name="The Broad Institute Genomics Platform"/>
            <consortium name="The Broad Institute Genome Sequencing Center for Infectious Disease"/>
            <person name="Wu L."/>
            <person name="Ma J."/>
        </authorList>
    </citation>
    <scope>NUCLEOTIDE SEQUENCE [LARGE SCALE GENOMIC DNA]</scope>
    <source>
        <strain evidence="2">CECT 7806</strain>
    </source>
</reference>